<protein>
    <submittedName>
        <fullName evidence="4">Acyltransferase</fullName>
    </submittedName>
</protein>
<sequence>MRSDSNVAKGRYVDEPGEIREKMIEAHLPMIDDAASQGVQVLCFQEVFTQPYFCPSQDKKWYDSAEKIPDGPTTKLMGVCQEASHGHRGSDLRRRHARCVLQHCSSHRCDGSYLGKYRKNHIPTLRRASGKSFKPGNCGYPVFDTAYCKLGVYICYDRHFRKGGALLHSMARSTSSTLCHRKGQEPLPLGWSSRHRPPPMPSSSARSHRRARSAMGRANGDFYGSSYIVNPMGRSKRRPARTRTNFVHEIDLT</sequence>
<feature type="region of interest" description="Disordered" evidence="2">
    <location>
        <begin position="233"/>
        <end position="253"/>
    </location>
</feature>
<dbReference type="AlphaFoldDB" id="A0A3S0NX72"/>
<dbReference type="Pfam" id="PF00795">
    <property type="entry name" value="CN_hydrolase"/>
    <property type="match status" value="1"/>
</dbReference>
<keyword evidence="1" id="KW-0378">Hydrolase</keyword>
<evidence type="ECO:0000313" key="4">
    <source>
        <dbReference type="EMBL" id="RUA22807.1"/>
    </source>
</evidence>
<feature type="domain" description="CN hydrolase" evidence="3">
    <location>
        <begin position="1"/>
        <end position="252"/>
    </location>
</feature>
<dbReference type="EMBL" id="RXHI01000009">
    <property type="protein sequence ID" value="RUA22807.1"/>
    <property type="molecule type" value="Genomic_DNA"/>
</dbReference>
<evidence type="ECO:0000259" key="3">
    <source>
        <dbReference type="PROSITE" id="PS50263"/>
    </source>
</evidence>
<dbReference type="GO" id="GO:0016746">
    <property type="term" value="F:acyltransferase activity"/>
    <property type="evidence" value="ECO:0007669"/>
    <property type="project" value="UniProtKB-KW"/>
</dbReference>
<dbReference type="Gene3D" id="3.60.110.10">
    <property type="entry name" value="Carbon-nitrogen hydrolase"/>
    <property type="match status" value="1"/>
</dbReference>
<organism evidence="4">
    <name type="scientific">Billgrantia gudaonensis</name>
    <dbReference type="NCBI Taxonomy" id="376427"/>
    <lineage>
        <taxon>Bacteria</taxon>
        <taxon>Pseudomonadati</taxon>
        <taxon>Pseudomonadota</taxon>
        <taxon>Gammaproteobacteria</taxon>
        <taxon>Oceanospirillales</taxon>
        <taxon>Halomonadaceae</taxon>
        <taxon>Billgrantia</taxon>
    </lineage>
</organism>
<accession>A0A3S0NX72</accession>
<gene>
    <name evidence="4" type="ORF">DSL92_03605</name>
</gene>
<feature type="region of interest" description="Disordered" evidence="2">
    <location>
        <begin position="177"/>
        <end position="218"/>
    </location>
</feature>
<evidence type="ECO:0000256" key="2">
    <source>
        <dbReference type="SAM" id="MobiDB-lite"/>
    </source>
</evidence>
<dbReference type="PANTHER" id="PTHR43674:SF2">
    <property type="entry name" value="BETA-UREIDOPROPIONASE"/>
    <property type="match status" value="1"/>
</dbReference>
<comment type="caution">
    <text evidence="4">The sequence shown here is derived from an EMBL/GenBank/DDBJ whole genome shotgun (WGS) entry which is preliminary data.</text>
</comment>
<dbReference type="PANTHER" id="PTHR43674">
    <property type="entry name" value="NITRILASE C965.09-RELATED"/>
    <property type="match status" value="1"/>
</dbReference>
<dbReference type="InterPro" id="IPR036526">
    <property type="entry name" value="C-N_Hydrolase_sf"/>
</dbReference>
<dbReference type="InterPro" id="IPR003010">
    <property type="entry name" value="C-N_Hydrolase"/>
</dbReference>
<dbReference type="InterPro" id="IPR050345">
    <property type="entry name" value="Aliph_Amidase/BUP"/>
</dbReference>
<proteinExistence type="predicted"/>
<keyword evidence="4" id="KW-0012">Acyltransferase</keyword>
<dbReference type="GO" id="GO:0016811">
    <property type="term" value="F:hydrolase activity, acting on carbon-nitrogen (but not peptide) bonds, in linear amides"/>
    <property type="evidence" value="ECO:0007669"/>
    <property type="project" value="UniProtKB-ARBA"/>
</dbReference>
<dbReference type="SUPFAM" id="SSF56317">
    <property type="entry name" value="Carbon-nitrogen hydrolase"/>
    <property type="match status" value="1"/>
</dbReference>
<dbReference type="PROSITE" id="PS50263">
    <property type="entry name" value="CN_HYDROLASE"/>
    <property type="match status" value="1"/>
</dbReference>
<name>A0A3S0NX72_9GAMM</name>
<reference evidence="4" key="1">
    <citation type="submission" date="2018-12" db="EMBL/GenBank/DDBJ databases">
        <authorList>
            <person name="Jadhav K."/>
            <person name="Kushwaha B."/>
            <person name="Jadhav I."/>
        </authorList>
    </citation>
    <scope>NUCLEOTIDE SEQUENCE [LARGE SCALE GENOMIC DNA]</scope>
    <source>
        <strain evidence="4">SBS 10</strain>
    </source>
</reference>
<keyword evidence="4" id="KW-0808">Transferase</keyword>
<evidence type="ECO:0000256" key="1">
    <source>
        <dbReference type="ARBA" id="ARBA00022801"/>
    </source>
</evidence>